<protein>
    <submittedName>
        <fullName evidence="2">GNAT family N-acetyltransferase</fullName>
    </submittedName>
</protein>
<dbReference type="PANTHER" id="PTHR43792:SF13">
    <property type="entry name" value="ACETYLTRANSFERASE"/>
    <property type="match status" value="1"/>
</dbReference>
<accession>A0ABV2WTA8</accession>
<dbReference type="EMBL" id="JBEYBF010000013">
    <property type="protein sequence ID" value="MEU1954121.1"/>
    <property type="molecule type" value="Genomic_DNA"/>
</dbReference>
<organism evidence="2 3">
    <name type="scientific">Nocardia rhamnosiphila</name>
    <dbReference type="NCBI Taxonomy" id="426716"/>
    <lineage>
        <taxon>Bacteria</taxon>
        <taxon>Bacillati</taxon>
        <taxon>Actinomycetota</taxon>
        <taxon>Actinomycetes</taxon>
        <taxon>Mycobacteriales</taxon>
        <taxon>Nocardiaceae</taxon>
        <taxon>Nocardia</taxon>
    </lineage>
</organism>
<dbReference type="RefSeq" id="WP_051715378.1">
    <property type="nucleotide sequence ID" value="NZ_JBEXYG010000001.1"/>
</dbReference>
<feature type="domain" description="N-acetyltransferase" evidence="1">
    <location>
        <begin position="17"/>
        <end position="168"/>
    </location>
</feature>
<comment type="caution">
    <text evidence="2">The sequence shown here is derived from an EMBL/GenBank/DDBJ whole genome shotgun (WGS) entry which is preliminary data.</text>
</comment>
<reference evidence="2 3" key="1">
    <citation type="submission" date="2024-06" db="EMBL/GenBank/DDBJ databases">
        <title>The Natural Products Discovery Center: Release of the First 8490 Sequenced Strains for Exploring Actinobacteria Biosynthetic Diversity.</title>
        <authorList>
            <person name="Kalkreuter E."/>
            <person name="Kautsar S.A."/>
            <person name="Yang D."/>
            <person name="Bader C.D."/>
            <person name="Teijaro C.N."/>
            <person name="Fluegel L."/>
            <person name="Davis C.M."/>
            <person name="Simpson J.R."/>
            <person name="Lauterbach L."/>
            <person name="Steele A.D."/>
            <person name="Gui C."/>
            <person name="Meng S."/>
            <person name="Li G."/>
            <person name="Viehrig K."/>
            <person name="Ye F."/>
            <person name="Su P."/>
            <person name="Kiefer A.F."/>
            <person name="Nichols A."/>
            <person name="Cepeda A.J."/>
            <person name="Yan W."/>
            <person name="Fan B."/>
            <person name="Jiang Y."/>
            <person name="Adhikari A."/>
            <person name="Zheng C.-J."/>
            <person name="Schuster L."/>
            <person name="Cowan T.M."/>
            <person name="Smanski M.J."/>
            <person name="Chevrette M.G."/>
            <person name="De Carvalho L.P.S."/>
            <person name="Shen B."/>
        </authorList>
    </citation>
    <scope>NUCLEOTIDE SEQUENCE [LARGE SCALE GENOMIC DNA]</scope>
    <source>
        <strain evidence="2 3">NPDC019708</strain>
    </source>
</reference>
<dbReference type="PANTHER" id="PTHR43792">
    <property type="entry name" value="GNAT FAMILY, PUTATIVE (AFU_ORTHOLOGUE AFUA_3G00765)-RELATED-RELATED"/>
    <property type="match status" value="1"/>
</dbReference>
<dbReference type="InterPro" id="IPR051531">
    <property type="entry name" value="N-acetyltransferase"/>
</dbReference>
<dbReference type="Pfam" id="PF13302">
    <property type="entry name" value="Acetyltransf_3"/>
    <property type="match status" value="1"/>
</dbReference>
<dbReference type="InterPro" id="IPR016181">
    <property type="entry name" value="Acyl_CoA_acyltransferase"/>
</dbReference>
<evidence type="ECO:0000259" key="1">
    <source>
        <dbReference type="PROSITE" id="PS51186"/>
    </source>
</evidence>
<dbReference type="Gene3D" id="3.40.630.30">
    <property type="match status" value="1"/>
</dbReference>
<evidence type="ECO:0000313" key="2">
    <source>
        <dbReference type="EMBL" id="MEU1954121.1"/>
    </source>
</evidence>
<dbReference type="SUPFAM" id="SSF55729">
    <property type="entry name" value="Acyl-CoA N-acyltransferases (Nat)"/>
    <property type="match status" value="1"/>
</dbReference>
<dbReference type="Proteomes" id="UP001550628">
    <property type="component" value="Unassembled WGS sequence"/>
</dbReference>
<dbReference type="GeneID" id="96247164"/>
<gene>
    <name evidence="2" type="ORF">ABZ510_19935</name>
</gene>
<proteinExistence type="predicted"/>
<evidence type="ECO:0000313" key="3">
    <source>
        <dbReference type="Proteomes" id="UP001550628"/>
    </source>
</evidence>
<keyword evidence="3" id="KW-1185">Reference proteome</keyword>
<sequence>MSISFHTDPTDIGTTRLVLRLWTPDDLAAVRTGVRQRSWAADFPSDGDREIVEALAVRPEWLDRFGHRVVSERDSGLVVGSIGLFWPPADGVLELGYGIVPSRRGRGYATEATRALAEYAFTAPNVHTVSASVELANPASVRVLEKAGFARVHTDGERAEFRMARSGR</sequence>
<dbReference type="PROSITE" id="PS51186">
    <property type="entry name" value="GNAT"/>
    <property type="match status" value="1"/>
</dbReference>
<dbReference type="InterPro" id="IPR000182">
    <property type="entry name" value="GNAT_dom"/>
</dbReference>
<name>A0ABV2WTA8_9NOCA</name>